<feature type="compositionally biased region" description="Acidic residues" evidence="7">
    <location>
        <begin position="624"/>
        <end position="633"/>
    </location>
</feature>
<dbReference type="Gene3D" id="2.60.34.10">
    <property type="entry name" value="Substrate Binding Domain Of DNAk, Chain A, domain 1"/>
    <property type="match status" value="1"/>
</dbReference>
<dbReference type="PROSITE" id="PS01036">
    <property type="entry name" value="HSP70_3"/>
    <property type="match status" value="1"/>
</dbReference>
<dbReference type="PROSITE" id="PS00297">
    <property type="entry name" value="HSP70_1"/>
    <property type="match status" value="1"/>
</dbReference>
<dbReference type="FunFam" id="3.30.30.30:FF:000001">
    <property type="entry name" value="heat shock 70 kDa protein-like"/>
    <property type="match status" value="1"/>
</dbReference>
<dbReference type="InterPro" id="IPR018181">
    <property type="entry name" value="Heat_shock_70_CS"/>
</dbReference>
<feature type="region of interest" description="Disordered" evidence="7">
    <location>
        <begin position="607"/>
        <end position="633"/>
    </location>
</feature>
<dbReference type="FunFam" id="1.20.1270.10:FF:000016">
    <property type="entry name" value="Heat shock protein 70"/>
    <property type="match status" value="1"/>
</dbReference>
<dbReference type="NCBIfam" id="NF001413">
    <property type="entry name" value="PRK00290.1"/>
    <property type="match status" value="1"/>
</dbReference>
<dbReference type="AlphaFoldDB" id="A0AAD6HUG2"/>
<dbReference type="FunFam" id="3.90.640.10:FF:000058">
    <property type="entry name" value="Heat shock 70 kDa protein"/>
    <property type="match status" value="1"/>
</dbReference>
<evidence type="ECO:0000256" key="7">
    <source>
        <dbReference type="SAM" id="MobiDB-lite"/>
    </source>
</evidence>
<evidence type="ECO:0000256" key="3">
    <source>
        <dbReference type="ARBA" id="ARBA00022741"/>
    </source>
</evidence>
<dbReference type="Pfam" id="PF00012">
    <property type="entry name" value="HSP70"/>
    <property type="match status" value="1"/>
</dbReference>
<dbReference type="GO" id="GO:0005524">
    <property type="term" value="F:ATP binding"/>
    <property type="evidence" value="ECO:0007669"/>
    <property type="project" value="UniProtKB-KW"/>
</dbReference>
<evidence type="ECO:0000256" key="1">
    <source>
        <dbReference type="ARBA" id="ARBA00007381"/>
    </source>
</evidence>
<feature type="compositionally biased region" description="Gly residues" evidence="7">
    <location>
        <begin position="609"/>
        <end position="618"/>
    </location>
</feature>
<dbReference type="FunFam" id="3.30.420.40:FF:000028">
    <property type="entry name" value="heat shock 70 kDa protein-like"/>
    <property type="match status" value="1"/>
</dbReference>
<dbReference type="FunFam" id="3.30.420.40:FF:000172">
    <property type="entry name" value="Heat shock 70 kDa protein"/>
    <property type="match status" value="2"/>
</dbReference>
<reference evidence="8" key="1">
    <citation type="journal article" date="2023" name="IMA Fungus">
        <title>Comparative genomic study of the Penicillium genus elucidates a diverse pangenome and 15 lateral gene transfer events.</title>
        <authorList>
            <person name="Petersen C."/>
            <person name="Sorensen T."/>
            <person name="Nielsen M.R."/>
            <person name="Sondergaard T.E."/>
            <person name="Sorensen J.L."/>
            <person name="Fitzpatrick D.A."/>
            <person name="Frisvad J.C."/>
            <person name="Nielsen K.L."/>
        </authorList>
    </citation>
    <scope>NUCLEOTIDE SEQUENCE</scope>
    <source>
        <strain evidence="8">IBT 17514</strain>
    </source>
</reference>
<reference evidence="8" key="2">
    <citation type="submission" date="2023-01" db="EMBL/GenBank/DDBJ databases">
        <authorList>
            <person name="Petersen C."/>
        </authorList>
    </citation>
    <scope>NUCLEOTIDE SEQUENCE</scope>
    <source>
        <strain evidence="8">IBT 17514</strain>
    </source>
</reference>
<keyword evidence="4 6" id="KW-0067">ATP-binding</keyword>
<dbReference type="FunFam" id="2.60.34.10:FF:000002">
    <property type="entry name" value="Heat shock 70 kDa"/>
    <property type="match status" value="1"/>
</dbReference>
<dbReference type="FunFam" id="3.30.420.40:FF:000026">
    <property type="entry name" value="Heat shock protein 70"/>
    <property type="match status" value="1"/>
</dbReference>
<dbReference type="InterPro" id="IPR029048">
    <property type="entry name" value="HSP70_C_sf"/>
</dbReference>
<comment type="caution">
    <text evidence="8">The sequence shown here is derived from an EMBL/GenBank/DDBJ whole genome shotgun (WGS) entry which is preliminary data.</text>
</comment>
<dbReference type="InterPro" id="IPR043129">
    <property type="entry name" value="ATPase_NBD"/>
</dbReference>
<dbReference type="Gene3D" id="1.20.1270.10">
    <property type="match status" value="1"/>
</dbReference>
<keyword evidence="9" id="KW-1185">Reference proteome</keyword>
<organism evidence="8 9">
    <name type="scientific">Penicillium malachiteum</name>
    <dbReference type="NCBI Taxonomy" id="1324776"/>
    <lineage>
        <taxon>Eukaryota</taxon>
        <taxon>Fungi</taxon>
        <taxon>Dikarya</taxon>
        <taxon>Ascomycota</taxon>
        <taxon>Pezizomycotina</taxon>
        <taxon>Eurotiomycetes</taxon>
        <taxon>Eurotiomycetidae</taxon>
        <taxon>Eurotiales</taxon>
        <taxon>Aspergillaceae</taxon>
        <taxon>Penicillium</taxon>
    </lineage>
</organism>
<dbReference type="GO" id="GO:0140662">
    <property type="term" value="F:ATP-dependent protein folding chaperone"/>
    <property type="evidence" value="ECO:0007669"/>
    <property type="project" value="InterPro"/>
</dbReference>
<evidence type="ECO:0000256" key="2">
    <source>
        <dbReference type="ARBA" id="ARBA00018181"/>
    </source>
</evidence>
<evidence type="ECO:0000313" key="9">
    <source>
        <dbReference type="Proteomes" id="UP001215712"/>
    </source>
</evidence>
<dbReference type="SUPFAM" id="SSF100934">
    <property type="entry name" value="Heat shock protein 70kD (HSP70), C-terminal subdomain"/>
    <property type="match status" value="1"/>
</dbReference>
<evidence type="ECO:0000256" key="6">
    <source>
        <dbReference type="RuleBase" id="RU003322"/>
    </source>
</evidence>
<dbReference type="SUPFAM" id="SSF100920">
    <property type="entry name" value="Heat shock protein 70kD (HSP70), peptide-binding domain"/>
    <property type="match status" value="1"/>
</dbReference>
<gene>
    <name evidence="8" type="ORF">N7493_001363</name>
</gene>
<comment type="similarity">
    <text evidence="1 6">Belongs to the heat shock protein 70 family.</text>
</comment>
<name>A0AAD6HUG2_9EURO</name>
<accession>A0AAD6HUG2</accession>
<dbReference type="CDD" id="cd10233">
    <property type="entry name" value="ASKHA_NBD_HSP70_HSPA1"/>
    <property type="match status" value="1"/>
</dbReference>
<proteinExistence type="inferred from homology"/>
<protein>
    <recommendedName>
        <fullName evidence="2">Heat shock 70 kDa protein</fullName>
    </recommendedName>
</protein>
<dbReference type="PRINTS" id="PR00301">
    <property type="entry name" value="HEATSHOCK70"/>
</dbReference>
<sequence length="633" mass="69222">MAPAVGIDLGTTYSCVGVFRDDRIEIIANDQGNRTTPSFVAFTDSERLIGDAAKNQVAMNPHNTVFDAKRLIGRRFADAEVQADMKHWPFKIVDKATKPIIEVEFKGEAKQFTPEEISAMILVKMRETAEAYLGGTVNNAVITVPAYFNDSQRQATKDAGLIAGLNVLRIINEPTAAAIAYGLDKKTEGERNVLIFDLGGGTFDVSLLTIEEGIFEVKSTAGDTHLGGEDFDNRLVNHFVNEFKRKHKKDLTTNARALRRLRTACERAKRTLSSAAQTSIEIDSLFEGVDFYTSITRARFEELCQDLFRSTMEPVERVLRDAKIDKSSVHEIVLVGGSTRIPKIQKLVSDFFNKDANKSINPDEAVAYGAAVQAAILSGDTSSKSTNEILLLDVAPLSLGIETAGGVMTALIKRNTTIPTKKSETFSTYSDNQPGVLIQVFEGERARTKDNNLLGKFELTGIPPAPRGVPQIEVTFDLDANGIMNVSAVEKGTGKSHQITITNDKGRLSKEEIERMLSEAEKYKAEDEAEASRIQAKNGLESYAYSLKNTLSEGKLQIAEDDKKKVEAKIDEVITWLDANQTAEKDEYESQQKELEGVANPIISAAYGGAAGAPGAGGARQPDDVEEKPEELD</sequence>
<dbReference type="PROSITE" id="PS00329">
    <property type="entry name" value="HSP70_2"/>
    <property type="match status" value="1"/>
</dbReference>
<dbReference type="PANTHER" id="PTHR19375">
    <property type="entry name" value="HEAT SHOCK PROTEIN 70KDA"/>
    <property type="match status" value="1"/>
</dbReference>
<dbReference type="InterPro" id="IPR029047">
    <property type="entry name" value="HSP70_peptide-bd_sf"/>
</dbReference>
<dbReference type="Gene3D" id="3.30.420.40">
    <property type="match status" value="2"/>
</dbReference>
<dbReference type="EMBL" id="JAQJAN010000002">
    <property type="protein sequence ID" value="KAJ5738208.1"/>
    <property type="molecule type" value="Genomic_DNA"/>
</dbReference>
<evidence type="ECO:0000313" key="8">
    <source>
        <dbReference type="EMBL" id="KAJ5738208.1"/>
    </source>
</evidence>
<dbReference type="InterPro" id="IPR013126">
    <property type="entry name" value="Hsp_70_fam"/>
</dbReference>
<dbReference type="Gene3D" id="3.90.640.10">
    <property type="entry name" value="Actin, Chain A, domain 4"/>
    <property type="match status" value="1"/>
</dbReference>
<dbReference type="Proteomes" id="UP001215712">
    <property type="component" value="Unassembled WGS sequence"/>
</dbReference>
<keyword evidence="3 6" id="KW-0547">Nucleotide-binding</keyword>
<keyword evidence="5 8" id="KW-0346">Stress response</keyword>
<dbReference type="Gene3D" id="3.30.30.30">
    <property type="match status" value="1"/>
</dbReference>
<evidence type="ECO:0000256" key="5">
    <source>
        <dbReference type="ARBA" id="ARBA00023016"/>
    </source>
</evidence>
<evidence type="ECO:0000256" key="4">
    <source>
        <dbReference type="ARBA" id="ARBA00022840"/>
    </source>
</evidence>
<dbReference type="SUPFAM" id="SSF53067">
    <property type="entry name" value="Actin-like ATPase domain"/>
    <property type="match status" value="2"/>
</dbReference>